<keyword evidence="5 8" id="KW-0645">Protease</keyword>
<dbReference type="EC" id="3.4.11.10" evidence="8"/>
<evidence type="ECO:0000256" key="6">
    <source>
        <dbReference type="ARBA" id="ARBA00022801"/>
    </source>
</evidence>
<dbReference type="NCBIfam" id="NF002074">
    <property type="entry name" value="PRK00913.1-4"/>
    <property type="match status" value="1"/>
</dbReference>
<evidence type="ECO:0000313" key="10">
    <source>
        <dbReference type="EMBL" id="QCI24649.1"/>
    </source>
</evidence>
<comment type="similarity">
    <text evidence="3 8">Belongs to the peptidase M17 family.</text>
</comment>
<keyword evidence="7 8" id="KW-0464">Manganese</keyword>
<evidence type="ECO:0000256" key="1">
    <source>
        <dbReference type="ARBA" id="ARBA00000135"/>
    </source>
</evidence>
<accession>A0A4D6Y638</accession>
<dbReference type="GO" id="GO:0030145">
    <property type="term" value="F:manganese ion binding"/>
    <property type="evidence" value="ECO:0007669"/>
    <property type="project" value="UniProtKB-UniRule"/>
</dbReference>
<dbReference type="Pfam" id="PF00883">
    <property type="entry name" value="Peptidase_M17"/>
    <property type="match status" value="1"/>
</dbReference>
<comment type="catalytic activity">
    <reaction evidence="1 8">
        <text>Release of an N-terminal amino acid, Xaa-|-Yaa-, in which Xaa is preferably Leu, but may be other amino acids including Pro although not Arg or Lys, and Yaa may be Pro. Amino acid amides and methyl esters are also readily hydrolyzed, but rates on arylamides are exceedingly low.</text>
        <dbReference type="EC" id="3.4.11.1"/>
    </reaction>
</comment>
<dbReference type="Gene3D" id="3.40.630.10">
    <property type="entry name" value="Zn peptidases"/>
    <property type="match status" value="1"/>
</dbReference>
<feature type="active site" evidence="8">
    <location>
        <position position="281"/>
    </location>
</feature>
<evidence type="ECO:0000256" key="3">
    <source>
        <dbReference type="ARBA" id="ARBA00009528"/>
    </source>
</evidence>
<feature type="active site" evidence="8">
    <location>
        <position position="355"/>
    </location>
</feature>
<evidence type="ECO:0000256" key="5">
    <source>
        <dbReference type="ARBA" id="ARBA00022670"/>
    </source>
</evidence>
<dbReference type="AlphaFoldDB" id="A0A4D6Y638"/>
<dbReference type="EC" id="3.4.11.1" evidence="8"/>
<keyword evidence="4 8" id="KW-0031">Aminopeptidase</keyword>
<protein>
    <recommendedName>
        <fullName evidence="8">Probable cytosol aminopeptidase</fullName>
        <ecNumber evidence="8">3.4.11.1</ecNumber>
    </recommendedName>
    <alternativeName>
        <fullName evidence="8">Leucine aminopeptidase</fullName>
        <shortName evidence="8">LAP</shortName>
        <ecNumber evidence="8">3.4.11.10</ecNumber>
    </alternativeName>
    <alternativeName>
        <fullName evidence="8">Leucyl aminopeptidase</fullName>
    </alternativeName>
</protein>
<dbReference type="RefSeq" id="WP_158344063.1">
    <property type="nucleotide sequence ID" value="NZ_CP034861.1"/>
</dbReference>
<keyword evidence="8" id="KW-0963">Cytoplasm</keyword>
<feature type="binding site" evidence="8">
    <location>
        <position position="351"/>
    </location>
    <ligand>
        <name>Mn(2+)</name>
        <dbReference type="ChEBI" id="CHEBI:29035"/>
        <label>1</label>
    </ligand>
</feature>
<dbReference type="EMBL" id="CP034861">
    <property type="protein sequence ID" value="QCI24649.1"/>
    <property type="molecule type" value="Genomic_DNA"/>
</dbReference>
<dbReference type="PANTHER" id="PTHR11963:SF23">
    <property type="entry name" value="CYTOSOL AMINOPEPTIDASE"/>
    <property type="match status" value="1"/>
</dbReference>
<gene>
    <name evidence="8" type="primary">pepA</name>
    <name evidence="10" type="ORF">D9V75_01765</name>
</gene>
<feature type="binding site" evidence="8">
    <location>
        <position position="269"/>
    </location>
    <ligand>
        <name>Mn(2+)</name>
        <dbReference type="ChEBI" id="CHEBI:29035"/>
        <label>2</label>
    </ligand>
</feature>
<dbReference type="Gene3D" id="3.40.220.10">
    <property type="entry name" value="Leucine Aminopeptidase, subunit E, domain 1"/>
    <property type="match status" value="1"/>
</dbReference>
<feature type="binding site" evidence="8">
    <location>
        <position position="353"/>
    </location>
    <ligand>
        <name>Mn(2+)</name>
        <dbReference type="ChEBI" id="CHEBI:29035"/>
        <label>1</label>
    </ligand>
</feature>
<dbReference type="SUPFAM" id="SSF52949">
    <property type="entry name" value="Macro domain-like"/>
    <property type="match status" value="1"/>
</dbReference>
<dbReference type="PROSITE" id="PS00631">
    <property type="entry name" value="CYTOSOL_AP"/>
    <property type="match status" value="1"/>
</dbReference>
<dbReference type="SUPFAM" id="SSF53187">
    <property type="entry name" value="Zn-dependent exopeptidases"/>
    <property type="match status" value="1"/>
</dbReference>
<evidence type="ECO:0000256" key="2">
    <source>
        <dbReference type="ARBA" id="ARBA00000967"/>
    </source>
</evidence>
<keyword evidence="6 8" id="KW-0378">Hydrolase</keyword>
<evidence type="ECO:0000256" key="8">
    <source>
        <dbReference type="HAMAP-Rule" id="MF_00181"/>
    </source>
</evidence>
<dbReference type="InterPro" id="IPR000819">
    <property type="entry name" value="Peptidase_M17_C"/>
</dbReference>
<dbReference type="InterPro" id="IPR023042">
    <property type="entry name" value="Peptidase_M17_leu_NH2_pept"/>
</dbReference>
<evidence type="ECO:0000256" key="7">
    <source>
        <dbReference type="ARBA" id="ARBA00023211"/>
    </source>
</evidence>
<dbReference type="GO" id="GO:0070006">
    <property type="term" value="F:metalloaminopeptidase activity"/>
    <property type="evidence" value="ECO:0007669"/>
    <property type="project" value="InterPro"/>
</dbReference>
<dbReference type="CDD" id="cd00433">
    <property type="entry name" value="Peptidase_M17"/>
    <property type="match status" value="1"/>
</dbReference>
<dbReference type="PRINTS" id="PR00481">
    <property type="entry name" value="LAMNOPPTDASE"/>
</dbReference>
<reference evidence="10 11" key="2">
    <citation type="submission" date="2019-05" db="EMBL/GenBank/DDBJ databases">
        <title>Genome evolution of the obligate endosymbiont Buchnera aphidicola.</title>
        <authorList>
            <person name="Moran N.A."/>
        </authorList>
    </citation>
    <scope>NUCLEOTIDE SEQUENCE [LARGE SCALE GENOMIC DNA]</scope>
    <source>
        <strain evidence="10 11">Mst</strain>
    </source>
</reference>
<dbReference type="InterPro" id="IPR043472">
    <property type="entry name" value="Macro_dom-like"/>
</dbReference>
<feature type="binding site" evidence="8">
    <location>
        <position position="292"/>
    </location>
    <ligand>
        <name>Mn(2+)</name>
        <dbReference type="ChEBI" id="CHEBI:29035"/>
        <label>2</label>
    </ligand>
</feature>
<sequence length="500" mass="54813">MNFCIKHHSLDDNQSDCIIVGIFENKILSCSAKKLDTKSNGYIMNLLESGDISGKIGHTLLIYNIPNVTVKRILLVGCGGVDLINKHEFKKILKHMVKALKNTVIKKAVCCLSELNIKKNNIYWTVRIIINSITESLYKTFKLGNTLKEFDNLNEIILSISNKNDVNLSNVALQHGLAISKSVEAAKKMSNLPPNICNPLYLFLQSKKLESKYKNNIVVESVNSKEMSNLGMNAYVAVGKGSKNKPLMSIIKYSAANFNENKPIALVGKGLTFDSGGISIKSSEKMNEMKYDMCGAAAVYGCILMAAKLKLPLTIIGFLAGCENMLSSKSFRPGDILKTMSGQTVEILNTDAEGRLVLCDVLTYLNRFSPLTVIDIATLTGACVTALGDCASGLFSNDDSLADELNNAANQTDDKIWRLPLFSEYQKSLHSNFADFSNVGDGKAGAITAACFLSRFTQNYSWAHLDIAGTAWKSSKNAEATGRPVELLCQFLLNRSNYIN</sequence>
<proteinExistence type="inferred from homology"/>
<feature type="binding site" evidence="8">
    <location>
        <position position="274"/>
    </location>
    <ligand>
        <name>Mn(2+)</name>
        <dbReference type="ChEBI" id="CHEBI:29035"/>
        <label>1</label>
    </ligand>
</feature>
<comment type="cofactor">
    <cofactor evidence="8">
        <name>Mn(2+)</name>
        <dbReference type="ChEBI" id="CHEBI:29035"/>
    </cofactor>
    <text evidence="8">Binds 2 manganese ions per subunit.</text>
</comment>
<feature type="binding site" evidence="8">
    <location>
        <position position="274"/>
    </location>
    <ligand>
        <name>Mn(2+)</name>
        <dbReference type="ChEBI" id="CHEBI:29035"/>
        <label>2</label>
    </ligand>
</feature>
<comment type="subcellular location">
    <subcellularLocation>
        <location evidence="8">Cytoplasm</location>
    </subcellularLocation>
</comment>
<dbReference type="InterPro" id="IPR008283">
    <property type="entry name" value="Peptidase_M17_N"/>
</dbReference>
<dbReference type="GO" id="GO:0005737">
    <property type="term" value="C:cytoplasm"/>
    <property type="evidence" value="ECO:0007669"/>
    <property type="project" value="UniProtKB-SubCell"/>
</dbReference>
<dbReference type="InterPro" id="IPR011356">
    <property type="entry name" value="Leucine_aapep/pepB"/>
</dbReference>
<dbReference type="Proteomes" id="UP000298673">
    <property type="component" value="Chromosome"/>
</dbReference>
<dbReference type="HAMAP" id="MF_00181">
    <property type="entry name" value="Cytosol_peptidase_M17"/>
    <property type="match status" value="1"/>
</dbReference>
<dbReference type="GO" id="GO:0006508">
    <property type="term" value="P:proteolysis"/>
    <property type="evidence" value="ECO:0007669"/>
    <property type="project" value="UniProtKB-KW"/>
</dbReference>
<name>A0A4D6Y638_9GAMM</name>
<evidence type="ECO:0000259" key="9">
    <source>
        <dbReference type="PROSITE" id="PS00631"/>
    </source>
</evidence>
<comment type="catalytic activity">
    <reaction evidence="2 8">
        <text>Release of an N-terminal amino acid, preferentially leucine, but not glutamic or aspartic acids.</text>
        <dbReference type="EC" id="3.4.11.10"/>
    </reaction>
</comment>
<keyword evidence="8" id="KW-0479">Metal-binding</keyword>
<reference evidence="10 11" key="1">
    <citation type="submission" date="2018-12" db="EMBL/GenBank/DDBJ databases">
        <authorList>
            <person name="Chong R.A."/>
        </authorList>
    </citation>
    <scope>NUCLEOTIDE SEQUENCE [LARGE SCALE GENOMIC DNA]</scope>
    <source>
        <strain evidence="10 11">Mst</strain>
    </source>
</reference>
<evidence type="ECO:0000256" key="4">
    <source>
        <dbReference type="ARBA" id="ARBA00022438"/>
    </source>
</evidence>
<dbReference type="OrthoDB" id="9809354at2"/>
<feature type="domain" description="Cytosol aminopeptidase" evidence="9">
    <location>
        <begin position="349"/>
        <end position="356"/>
    </location>
</feature>
<comment type="function">
    <text evidence="8">Presumably involved in the processing and regular turnover of intracellular proteins. Catalyzes the removal of unsubstituted N-terminal amino acids from various peptides.</text>
</comment>
<evidence type="ECO:0000313" key="11">
    <source>
        <dbReference type="Proteomes" id="UP000298673"/>
    </source>
</evidence>
<dbReference type="Pfam" id="PF02789">
    <property type="entry name" value="Peptidase_M17_N"/>
    <property type="match status" value="1"/>
</dbReference>
<organism evidence="10 11">
    <name type="scientific">Buchnera aphidicola</name>
    <name type="common">Muscaphis stroyani</name>
    <dbReference type="NCBI Taxonomy" id="1241869"/>
    <lineage>
        <taxon>Bacteria</taxon>
        <taxon>Pseudomonadati</taxon>
        <taxon>Pseudomonadota</taxon>
        <taxon>Gammaproteobacteria</taxon>
        <taxon>Enterobacterales</taxon>
        <taxon>Erwiniaceae</taxon>
        <taxon>Buchnera</taxon>
    </lineage>
</organism>
<dbReference type="PANTHER" id="PTHR11963">
    <property type="entry name" value="LEUCINE AMINOPEPTIDASE-RELATED"/>
    <property type="match status" value="1"/>
</dbReference>
<feature type="binding site" evidence="8">
    <location>
        <position position="353"/>
    </location>
    <ligand>
        <name>Mn(2+)</name>
        <dbReference type="ChEBI" id="CHEBI:29035"/>
        <label>2</label>
    </ligand>
</feature>